<keyword evidence="7" id="KW-1185">Reference proteome</keyword>
<dbReference type="SMART" id="SM00060">
    <property type="entry name" value="FN3"/>
    <property type="match status" value="5"/>
</dbReference>
<dbReference type="InterPro" id="IPR036116">
    <property type="entry name" value="FN3_sf"/>
</dbReference>
<proteinExistence type="predicted"/>
<evidence type="ECO:0000313" key="7">
    <source>
        <dbReference type="Proteomes" id="UP001369086"/>
    </source>
</evidence>
<dbReference type="PRINTS" id="PR00014">
    <property type="entry name" value="FNTYPEIII"/>
</dbReference>
<accession>A0ABR0ZYF7</accession>
<dbReference type="InterPro" id="IPR050964">
    <property type="entry name" value="Striated_Muscle_Regulatory"/>
</dbReference>
<sequence length="1507" mass="169610">MIVGQVVPNRIRLSFLSALRSFILKSVAAMASKAVPFYQRKHKHYDQDYRSTQTRYLVQEYSASSSRASSSKSRTLKSTVSAQAVGSRSPRVSPHSKILRFAADEETVEFTEPPFRNRNVAEEEEYKRRVVHFGNELSVLEHEVRKAREATRHQVDKLAIQRVVEEKMAFERHVHEECMTRAPQFLVRLRTHTVWEKTPVKLFCTVEGYPNPVVKWFKDNVIIGPTSEPGKYRIESKYGVHGLEIHRCEVCDTAQYTAIATNVHGQASTNASVIVKRLRVDEEPYHSVMLPIQLPVLPEITYSKIDIMFLEKFDVTFGTEGDTLTLVCKMVIAPELANLQPDAQWYRDDVRIKESKWAEMKFGAGVARLTLTHLNKDDEGLYTLRMVTKGGSSQHCAYIFVRDGESTVAGAPGAPMSIKIHDANKDYAIVSWKPPNITSESPVTGYFLDRCEVGTENWIQCNDSPIKICKYPVHGLFEGRSYIYRVRAVNNKGISRPSRVSEAVAALDPADLARLQVIHLERGKQTVIGQDELEGDVKIPGPPTNVHASEMSKIYVVLSWEPPAPRGMESLMYYIEKSMVGSGNWQRVNTEIPVRSPRYAVFDLAEGKQYLFRVLAVNKFGISNASEPTAPIQVQELYGAPSAPGRILATRNTKTSVVVQWDPPKQAGGLIGYYIDSSVVSSKHWETCNHKPVKHTRFVVHGLTTGQNFIFRVKAVNDVGFSEESQESSPINVQAALTSPSPPYGITLLACDGHSMTLGWKYPRYSGGSKVTAYYIDQRDVADQHWKETNVHPIKEIIYKVENLKEGSFYEFRIQAANLAGVGLPSDASDPFRCEAWVMTEPGPSYDLTFCEIRNMSLVIQWSAPVYTGASAVTGYHVDICKVGSEEWKTVNEKAVNHRYLKVSDLEEAKSYVFRVRAVNSAGVGKSSDTSEPVFVQTRPGTLEIASGVDEEGNIYLNYECNEMTEFSQFVWCKSYREITEFSRINIETEGQHSKIVFKNPDKEDLGTYSVSVTDTKGVSASYVLEEKEFEKLMALSHEIKNPMIPLKTELSYEIFEKGQVRFWVQAEKLSSAVNYRFIVNEQEVTNSETHKITCASSTGIIEMVMDKFTAHSEGTYTVQIQDGKAKNQSSLVLIGDVFKAALEEAEFQRKEYLRKQGPHFLEYLYWHVEEDCTVMLICKVANIKKETVFHWYKNEVELIPEKPANVMSGICKLPIPQFSKKDQGVFKATLTDDRGQDVSIFDIAGEVFEDIINGISRIAGSSASELKIQCTPEGIRLQCSMKYYTEEMRIVWSHKDTKISSSEKMRIGGTSEQVWLQICGPTEKDKGKYTIEILDDKQSYHRTVDLSGQAYDNAYAEFQKLKQAAFAENNRGKVIGGLPDVVTIMENKTLSLTCTVFGDPTPEVVWYKNEKKIERDNHFSMTLEQGKYANLTINGVTTEDSGKYGINVRNKCGGETVDVTVSVYKYEEDVPAPKPGQMPKPAAHPAQSRQQSNLSPPKQEGKLGSK</sequence>
<feature type="domain" description="Ig-like" evidence="4">
    <location>
        <begin position="1159"/>
        <end position="1240"/>
    </location>
</feature>
<evidence type="ECO:0000256" key="1">
    <source>
        <dbReference type="ARBA" id="ARBA00022737"/>
    </source>
</evidence>
<dbReference type="PANTHER" id="PTHR13817:SF22">
    <property type="entry name" value="MYOMESIN-2"/>
    <property type="match status" value="1"/>
</dbReference>
<reference evidence="6 7" key="1">
    <citation type="submission" date="2021-05" db="EMBL/GenBank/DDBJ databases">
        <authorList>
            <person name="Zahm M."/>
            <person name="Klopp C."/>
            <person name="Cabau C."/>
            <person name="Kuhl H."/>
            <person name="Suciu R."/>
            <person name="Ciorpac M."/>
            <person name="Holostenco D."/>
            <person name="Gessner J."/>
            <person name="Wuertz S."/>
            <person name="Hohne C."/>
            <person name="Stock M."/>
            <person name="Gislard M."/>
            <person name="Lluch J."/>
            <person name="Milhes M."/>
            <person name="Lampietro C."/>
            <person name="Lopez Roques C."/>
            <person name="Donnadieu C."/>
            <person name="Du K."/>
            <person name="Schartl M."/>
            <person name="Guiguen Y."/>
        </authorList>
    </citation>
    <scope>NUCLEOTIDE SEQUENCE [LARGE SCALE GENOMIC DNA]</scope>
    <source>
        <strain evidence="6">Hh-F2</strain>
        <tissue evidence="6">Blood</tissue>
    </source>
</reference>
<dbReference type="PANTHER" id="PTHR13817">
    <property type="entry name" value="TITIN"/>
    <property type="match status" value="1"/>
</dbReference>
<dbReference type="SUPFAM" id="SSF48726">
    <property type="entry name" value="Immunoglobulin"/>
    <property type="match status" value="5"/>
</dbReference>
<evidence type="ECO:0000313" key="6">
    <source>
        <dbReference type="EMBL" id="KAK6489847.1"/>
    </source>
</evidence>
<dbReference type="InterPro" id="IPR013098">
    <property type="entry name" value="Ig_I-set"/>
</dbReference>
<dbReference type="InterPro" id="IPR003598">
    <property type="entry name" value="Ig_sub2"/>
</dbReference>
<protein>
    <submittedName>
        <fullName evidence="6">M-protein</fullName>
    </submittedName>
</protein>
<dbReference type="Proteomes" id="UP001369086">
    <property type="component" value="Unassembled WGS sequence"/>
</dbReference>
<gene>
    <name evidence="6" type="ORF">HHUSO_G6773</name>
</gene>
<evidence type="ECO:0000259" key="4">
    <source>
        <dbReference type="PROSITE" id="PS50835"/>
    </source>
</evidence>
<feature type="domain" description="Ig-like" evidence="4">
    <location>
        <begin position="1387"/>
        <end position="1463"/>
    </location>
</feature>
<feature type="compositionally biased region" description="Low complexity" evidence="3">
    <location>
        <begin position="68"/>
        <end position="81"/>
    </location>
</feature>
<dbReference type="PROSITE" id="PS50853">
    <property type="entry name" value="FN3"/>
    <property type="match status" value="5"/>
</dbReference>
<dbReference type="InterPro" id="IPR013783">
    <property type="entry name" value="Ig-like_fold"/>
</dbReference>
<dbReference type="SMART" id="SM00408">
    <property type="entry name" value="IGc2"/>
    <property type="match status" value="3"/>
</dbReference>
<dbReference type="SUPFAM" id="SSF49265">
    <property type="entry name" value="Fibronectin type III"/>
    <property type="match status" value="3"/>
</dbReference>
<dbReference type="SMART" id="SM00409">
    <property type="entry name" value="IG"/>
    <property type="match status" value="5"/>
</dbReference>
<feature type="domain" description="Ig-like" evidence="4">
    <location>
        <begin position="183"/>
        <end position="274"/>
    </location>
</feature>
<dbReference type="CDD" id="cd00096">
    <property type="entry name" value="Ig"/>
    <property type="match status" value="1"/>
</dbReference>
<feature type="domain" description="Fibronectin type-III" evidence="5">
    <location>
        <begin position="844"/>
        <end position="941"/>
    </location>
</feature>
<dbReference type="Pfam" id="PF07679">
    <property type="entry name" value="I-set"/>
    <property type="match status" value="3"/>
</dbReference>
<feature type="domain" description="Ig-like" evidence="4">
    <location>
        <begin position="298"/>
        <end position="383"/>
    </location>
</feature>
<dbReference type="InterPro" id="IPR003599">
    <property type="entry name" value="Ig_sub"/>
</dbReference>
<feature type="region of interest" description="Disordered" evidence="3">
    <location>
        <begin position="1469"/>
        <end position="1507"/>
    </location>
</feature>
<dbReference type="InterPro" id="IPR003961">
    <property type="entry name" value="FN3_dom"/>
</dbReference>
<dbReference type="InterPro" id="IPR036179">
    <property type="entry name" value="Ig-like_dom_sf"/>
</dbReference>
<feature type="compositionally biased region" description="Polar residues" evidence="3">
    <location>
        <begin position="1488"/>
        <end position="1497"/>
    </location>
</feature>
<evidence type="ECO:0000256" key="2">
    <source>
        <dbReference type="ARBA" id="ARBA00023319"/>
    </source>
</evidence>
<dbReference type="Gene3D" id="2.60.40.10">
    <property type="entry name" value="Immunoglobulins"/>
    <property type="match status" value="12"/>
</dbReference>
<feature type="domain" description="Fibronectin type-III" evidence="5">
    <location>
        <begin position="643"/>
        <end position="736"/>
    </location>
</feature>
<dbReference type="InterPro" id="IPR007110">
    <property type="entry name" value="Ig-like_dom"/>
</dbReference>
<dbReference type="CDD" id="cd00063">
    <property type="entry name" value="FN3"/>
    <property type="match status" value="5"/>
</dbReference>
<keyword evidence="1" id="KW-0677">Repeat</keyword>
<evidence type="ECO:0000259" key="5">
    <source>
        <dbReference type="PROSITE" id="PS50853"/>
    </source>
</evidence>
<feature type="region of interest" description="Disordered" evidence="3">
    <location>
        <begin position="68"/>
        <end position="92"/>
    </location>
</feature>
<name>A0ABR0ZYF7_HUSHU</name>
<feature type="domain" description="Fibronectin type-III" evidence="5">
    <location>
        <begin position="414"/>
        <end position="508"/>
    </location>
</feature>
<dbReference type="Pfam" id="PF00041">
    <property type="entry name" value="fn3"/>
    <property type="match status" value="5"/>
</dbReference>
<organism evidence="6 7">
    <name type="scientific">Huso huso</name>
    <name type="common">Beluga</name>
    <name type="synonym">Acipenser huso</name>
    <dbReference type="NCBI Taxonomy" id="61971"/>
    <lineage>
        <taxon>Eukaryota</taxon>
        <taxon>Metazoa</taxon>
        <taxon>Chordata</taxon>
        <taxon>Craniata</taxon>
        <taxon>Vertebrata</taxon>
        <taxon>Euteleostomi</taxon>
        <taxon>Actinopterygii</taxon>
        <taxon>Chondrostei</taxon>
        <taxon>Acipenseriformes</taxon>
        <taxon>Acipenseridae</taxon>
        <taxon>Huso</taxon>
    </lineage>
</organism>
<evidence type="ECO:0000256" key="3">
    <source>
        <dbReference type="SAM" id="MobiDB-lite"/>
    </source>
</evidence>
<feature type="domain" description="Fibronectin type-III" evidence="5">
    <location>
        <begin position="742"/>
        <end position="837"/>
    </location>
</feature>
<comment type="caution">
    <text evidence="6">The sequence shown here is derived from an EMBL/GenBank/DDBJ whole genome shotgun (WGS) entry which is preliminary data.</text>
</comment>
<keyword evidence="2" id="KW-0393">Immunoglobulin domain</keyword>
<feature type="domain" description="Fibronectin type-III" evidence="5">
    <location>
        <begin position="542"/>
        <end position="637"/>
    </location>
</feature>
<dbReference type="PROSITE" id="PS50835">
    <property type="entry name" value="IG_LIKE"/>
    <property type="match status" value="4"/>
</dbReference>
<dbReference type="EMBL" id="JAHFZB010000005">
    <property type="protein sequence ID" value="KAK6489847.1"/>
    <property type="molecule type" value="Genomic_DNA"/>
</dbReference>